<proteinExistence type="inferred from homology"/>
<sequence length="159" mass="17958">MKKQEIIAHVEALLEPLAEKFGYEIVDVEYVKEGANWYLKVFADKEGGFSIDDCVELSRALDEQLEKTDPIETPYILEVSSPGLDRPLKTEKDFVRSHGKLVEVKLYKAMKEKGVEKEFTALLKGYDPKAKSVVLELEHGAAICLDQKEIASIRLAVIF</sequence>
<dbReference type="Gene3D" id="3.30.300.70">
    <property type="entry name" value="RimP-like superfamily, N-terminal"/>
    <property type="match status" value="1"/>
</dbReference>
<dbReference type="EMBL" id="JACRSQ010000030">
    <property type="protein sequence ID" value="MBC8544746.1"/>
    <property type="molecule type" value="Genomic_DNA"/>
</dbReference>
<dbReference type="InterPro" id="IPR003728">
    <property type="entry name" value="Ribosome_maturation_RimP"/>
</dbReference>
<name>A0A926I343_9FIRM</name>
<dbReference type="SUPFAM" id="SSF75420">
    <property type="entry name" value="YhbC-like, N-terminal domain"/>
    <property type="match status" value="1"/>
</dbReference>
<dbReference type="PANTHER" id="PTHR33867:SF1">
    <property type="entry name" value="RIBOSOME MATURATION FACTOR RIMP"/>
    <property type="match status" value="1"/>
</dbReference>
<dbReference type="InterPro" id="IPR028989">
    <property type="entry name" value="RimP_N"/>
</dbReference>
<dbReference type="AlphaFoldDB" id="A0A926I343"/>
<dbReference type="GO" id="GO:0005829">
    <property type="term" value="C:cytosol"/>
    <property type="evidence" value="ECO:0007669"/>
    <property type="project" value="TreeGrafter"/>
</dbReference>
<comment type="caution">
    <text evidence="5">The sequence shown here is derived from an EMBL/GenBank/DDBJ whole genome shotgun (WGS) entry which is preliminary data.</text>
</comment>
<comment type="similarity">
    <text evidence="3">Belongs to the RimP family.</text>
</comment>
<keyword evidence="6" id="KW-1185">Reference proteome</keyword>
<dbReference type="InterPro" id="IPR028998">
    <property type="entry name" value="RimP_C"/>
</dbReference>
<dbReference type="PANTHER" id="PTHR33867">
    <property type="entry name" value="RIBOSOME MATURATION FACTOR RIMP"/>
    <property type="match status" value="1"/>
</dbReference>
<dbReference type="FunFam" id="3.30.300.70:FF:000001">
    <property type="entry name" value="Ribosome maturation factor RimP"/>
    <property type="match status" value="1"/>
</dbReference>
<accession>A0A926I343</accession>
<reference evidence="5" key="1">
    <citation type="submission" date="2020-08" db="EMBL/GenBank/DDBJ databases">
        <title>Genome public.</title>
        <authorList>
            <person name="Liu C."/>
            <person name="Sun Q."/>
        </authorList>
    </citation>
    <scope>NUCLEOTIDE SEQUENCE</scope>
    <source>
        <strain evidence="5">NSJ-32</strain>
    </source>
</reference>
<dbReference type="RefSeq" id="WP_177719178.1">
    <property type="nucleotide sequence ID" value="NZ_JACRSQ010000030.1"/>
</dbReference>
<dbReference type="InterPro" id="IPR036847">
    <property type="entry name" value="RimP_C_sf"/>
</dbReference>
<protein>
    <recommendedName>
        <fullName evidence="3">Ribosome maturation factor RimP</fullName>
    </recommendedName>
</protein>
<evidence type="ECO:0000256" key="3">
    <source>
        <dbReference type="HAMAP-Rule" id="MF_01077"/>
    </source>
</evidence>
<dbReference type="HAMAP" id="MF_01077">
    <property type="entry name" value="RimP"/>
    <property type="match status" value="1"/>
</dbReference>
<dbReference type="InterPro" id="IPR035956">
    <property type="entry name" value="RimP_N_sf"/>
</dbReference>
<dbReference type="CDD" id="cd01734">
    <property type="entry name" value="YlxS_C"/>
    <property type="match status" value="1"/>
</dbReference>
<evidence type="ECO:0000313" key="5">
    <source>
        <dbReference type="EMBL" id="MBC8544746.1"/>
    </source>
</evidence>
<organism evidence="5 6">
    <name type="scientific">Bianquea renquensis</name>
    <dbReference type="NCBI Taxonomy" id="2763661"/>
    <lineage>
        <taxon>Bacteria</taxon>
        <taxon>Bacillati</taxon>
        <taxon>Bacillota</taxon>
        <taxon>Clostridia</taxon>
        <taxon>Eubacteriales</taxon>
        <taxon>Bianqueaceae</taxon>
        <taxon>Bianquea</taxon>
    </lineage>
</organism>
<evidence type="ECO:0000313" key="6">
    <source>
        <dbReference type="Proteomes" id="UP000657006"/>
    </source>
</evidence>
<comment type="function">
    <text evidence="3">Required for maturation of 30S ribosomal subunits.</text>
</comment>
<dbReference type="Proteomes" id="UP000657006">
    <property type="component" value="Unassembled WGS sequence"/>
</dbReference>
<dbReference type="SUPFAM" id="SSF74942">
    <property type="entry name" value="YhbC-like, C-terminal domain"/>
    <property type="match status" value="1"/>
</dbReference>
<gene>
    <name evidence="3" type="primary">rimP</name>
    <name evidence="5" type="ORF">H8730_14450</name>
</gene>
<keyword evidence="1 3" id="KW-0963">Cytoplasm</keyword>
<evidence type="ECO:0000256" key="1">
    <source>
        <dbReference type="ARBA" id="ARBA00022490"/>
    </source>
</evidence>
<evidence type="ECO:0000259" key="4">
    <source>
        <dbReference type="Pfam" id="PF02576"/>
    </source>
</evidence>
<dbReference type="Pfam" id="PF02576">
    <property type="entry name" value="RimP_N"/>
    <property type="match status" value="1"/>
</dbReference>
<keyword evidence="2 3" id="KW-0690">Ribosome biogenesis</keyword>
<comment type="subcellular location">
    <subcellularLocation>
        <location evidence="3">Cytoplasm</location>
    </subcellularLocation>
</comment>
<evidence type="ECO:0000256" key="2">
    <source>
        <dbReference type="ARBA" id="ARBA00022517"/>
    </source>
</evidence>
<dbReference type="GO" id="GO:0006412">
    <property type="term" value="P:translation"/>
    <property type="evidence" value="ECO:0007669"/>
    <property type="project" value="TreeGrafter"/>
</dbReference>
<feature type="domain" description="Ribosome maturation factor RimP N-terminal" evidence="4">
    <location>
        <begin position="13"/>
        <end position="85"/>
    </location>
</feature>
<dbReference type="GO" id="GO:0000028">
    <property type="term" value="P:ribosomal small subunit assembly"/>
    <property type="evidence" value="ECO:0007669"/>
    <property type="project" value="TreeGrafter"/>
</dbReference>
<dbReference type="Gene3D" id="2.30.30.180">
    <property type="entry name" value="Ribosome maturation factor RimP, C-terminal domain"/>
    <property type="match status" value="1"/>
</dbReference>